<evidence type="ECO:0000313" key="15">
    <source>
        <dbReference type="EMBL" id="CAH3139006.1"/>
    </source>
</evidence>
<dbReference type="PRINTS" id="PR01078">
    <property type="entry name" value="AMINACHANNEL"/>
</dbReference>
<gene>
    <name evidence="15" type="ORF">PMEA_00018724</name>
</gene>
<dbReference type="Gene3D" id="2.60.470.10">
    <property type="entry name" value="Acid-sensing ion channels like domains"/>
    <property type="match status" value="1"/>
</dbReference>
<dbReference type="Pfam" id="PF00858">
    <property type="entry name" value="ASC"/>
    <property type="match status" value="1"/>
</dbReference>
<evidence type="ECO:0000256" key="7">
    <source>
        <dbReference type="ARBA" id="ARBA00023065"/>
    </source>
</evidence>
<evidence type="ECO:0000313" key="16">
    <source>
        <dbReference type="Proteomes" id="UP001159428"/>
    </source>
</evidence>
<keyword evidence="9" id="KW-0325">Glycoprotein</keyword>
<evidence type="ECO:0000256" key="4">
    <source>
        <dbReference type="ARBA" id="ARBA00022692"/>
    </source>
</evidence>
<comment type="caution">
    <text evidence="15">The sequence shown here is derived from an EMBL/GenBank/DDBJ whole genome shotgun (WGS) entry which is preliminary data.</text>
</comment>
<evidence type="ECO:0008006" key="17">
    <source>
        <dbReference type="Google" id="ProtNLM"/>
    </source>
</evidence>
<evidence type="ECO:0000256" key="1">
    <source>
        <dbReference type="ARBA" id="ARBA00004141"/>
    </source>
</evidence>
<dbReference type="PANTHER" id="PTHR11690">
    <property type="entry name" value="AMILORIDE-SENSITIVE SODIUM CHANNEL-RELATED"/>
    <property type="match status" value="1"/>
</dbReference>
<feature type="transmembrane region" description="Helical" evidence="14">
    <location>
        <begin position="480"/>
        <end position="506"/>
    </location>
</feature>
<keyword evidence="2 12" id="KW-0813">Transport</keyword>
<evidence type="ECO:0000256" key="14">
    <source>
        <dbReference type="SAM" id="Phobius"/>
    </source>
</evidence>
<keyword evidence="11 12" id="KW-0407">Ion channel</keyword>
<keyword evidence="8 14" id="KW-0472">Membrane</keyword>
<evidence type="ECO:0000256" key="13">
    <source>
        <dbReference type="SAM" id="MobiDB-lite"/>
    </source>
</evidence>
<feature type="region of interest" description="Disordered" evidence="13">
    <location>
        <begin position="130"/>
        <end position="157"/>
    </location>
</feature>
<accession>A0AAU9X712</accession>
<evidence type="ECO:0000256" key="2">
    <source>
        <dbReference type="ARBA" id="ARBA00022448"/>
    </source>
</evidence>
<sequence>METKTDRPSVTLLLSDFFQHTSMHGAERIVTSHEWIRKILWIILMLGALGVSSWQIHQLYSLYHKRPLATHVAIERDSDLTFPAITICDLNSLRIDQVKGESAAAKALRGELKGVDWLKNLNIFIVSGDDEDDEEEDQHDAEEEDQRDAEEEVEEDPQFIAKENLMTKIAKTNARHDLTELGHQFEDFIIYCTFRGINCANYSSTHWTRFWHFAYGNCYIFNGGYSDQGERTILWKSSETGPLFGLSVLELNIEQDQYIGSLTQEAGVRIDISDQGEMPFPLDKGLSLAPGYAMSVGMRKVVMKRSDPFRNNSCMKNSAPESMNLFKDTMKADYSTAACKKSCWARKQQEECGCVEYKYPRPKSTRFCETSNKTDRACVRKVKDYFIKGVLNCSQSCPPPCKESTFKFTTSYSLWPTTSSEKLYRAKLKARNKEVDGESDDLRKHILKVNVFFEELNYEVISEDPAYELPSFMSDLGGSLGLWIGMSVLTFAEILELILLICYTLARKLKNRVGARSSTVAVEMFQPE</sequence>
<dbReference type="Gene3D" id="1.10.287.820">
    <property type="entry name" value="Acid-sensing ion channel domain"/>
    <property type="match status" value="1"/>
</dbReference>
<dbReference type="GO" id="GO:0005886">
    <property type="term" value="C:plasma membrane"/>
    <property type="evidence" value="ECO:0007669"/>
    <property type="project" value="TreeGrafter"/>
</dbReference>
<dbReference type="AlphaFoldDB" id="A0AAU9X712"/>
<evidence type="ECO:0000256" key="9">
    <source>
        <dbReference type="ARBA" id="ARBA00023180"/>
    </source>
</evidence>
<evidence type="ECO:0000256" key="10">
    <source>
        <dbReference type="ARBA" id="ARBA00023201"/>
    </source>
</evidence>
<keyword evidence="16" id="KW-1185">Reference proteome</keyword>
<evidence type="ECO:0000256" key="5">
    <source>
        <dbReference type="ARBA" id="ARBA00022989"/>
    </source>
</evidence>
<evidence type="ECO:0000256" key="8">
    <source>
        <dbReference type="ARBA" id="ARBA00023136"/>
    </source>
</evidence>
<keyword evidence="5 14" id="KW-1133">Transmembrane helix</keyword>
<organism evidence="15 16">
    <name type="scientific">Pocillopora meandrina</name>
    <dbReference type="NCBI Taxonomy" id="46732"/>
    <lineage>
        <taxon>Eukaryota</taxon>
        <taxon>Metazoa</taxon>
        <taxon>Cnidaria</taxon>
        <taxon>Anthozoa</taxon>
        <taxon>Hexacorallia</taxon>
        <taxon>Scleractinia</taxon>
        <taxon>Astrocoeniina</taxon>
        <taxon>Pocilloporidae</taxon>
        <taxon>Pocillopora</taxon>
    </lineage>
</organism>
<reference evidence="15 16" key="1">
    <citation type="submission" date="2022-05" db="EMBL/GenBank/DDBJ databases">
        <authorList>
            <consortium name="Genoscope - CEA"/>
            <person name="William W."/>
        </authorList>
    </citation>
    <scope>NUCLEOTIDE SEQUENCE [LARGE SCALE GENOMIC DNA]</scope>
</reference>
<dbReference type="InterPro" id="IPR001873">
    <property type="entry name" value="ENaC"/>
</dbReference>
<evidence type="ECO:0000256" key="12">
    <source>
        <dbReference type="RuleBase" id="RU000679"/>
    </source>
</evidence>
<keyword evidence="3 12" id="KW-0894">Sodium channel</keyword>
<comment type="similarity">
    <text evidence="12">Belongs to the amiloride-sensitive sodium channel (TC 1.A.6) family.</text>
</comment>
<evidence type="ECO:0000256" key="6">
    <source>
        <dbReference type="ARBA" id="ARBA00023053"/>
    </source>
</evidence>
<proteinExistence type="inferred from homology"/>
<evidence type="ECO:0000256" key="3">
    <source>
        <dbReference type="ARBA" id="ARBA00022461"/>
    </source>
</evidence>
<evidence type="ECO:0000256" key="11">
    <source>
        <dbReference type="ARBA" id="ARBA00023303"/>
    </source>
</evidence>
<keyword evidence="6" id="KW-0915">Sodium</keyword>
<protein>
    <recommendedName>
        <fullName evidence="17">Amiloride-sensitive sodium channel</fullName>
    </recommendedName>
</protein>
<feature type="transmembrane region" description="Helical" evidence="14">
    <location>
        <begin position="39"/>
        <end position="57"/>
    </location>
</feature>
<name>A0AAU9X712_9CNID</name>
<dbReference type="FunFam" id="1.10.287.770:FF:000001">
    <property type="entry name" value="Acid-sensing ion channel subunit 1"/>
    <property type="match status" value="1"/>
</dbReference>
<dbReference type="PANTHER" id="PTHR11690:SF248">
    <property type="entry name" value="PICKPOCKET 17, ISOFORM A"/>
    <property type="match status" value="1"/>
</dbReference>
<dbReference type="GO" id="GO:0015280">
    <property type="term" value="F:ligand-gated sodium channel activity"/>
    <property type="evidence" value="ECO:0007669"/>
    <property type="project" value="TreeGrafter"/>
</dbReference>
<comment type="subcellular location">
    <subcellularLocation>
        <location evidence="1">Membrane</location>
        <topology evidence="1">Multi-pass membrane protein</topology>
    </subcellularLocation>
</comment>
<keyword evidence="10 12" id="KW-0739">Sodium transport</keyword>
<dbReference type="Proteomes" id="UP001159428">
    <property type="component" value="Unassembled WGS sequence"/>
</dbReference>
<dbReference type="EMBL" id="CALNXJ010000032">
    <property type="protein sequence ID" value="CAH3139006.1"/>
    <property type="molecule type" value="Genomic_DNA"/>
</dbReference>
<keyword evidence="4 12" id="KW-0812">Transmembrane</keyword>
<keyword evidence="7 12" id="KW-0406">Ion transport</keyword>